<dbReference type="Proteomes" id="UP001147653">
    <property type="component" value="Unassembled WGS sequence"/>
</dbReference>
<protein>
    <submittedName>
        <fullName evidence="2">DUF2520 domain-containing protein</fullName>
    </submittedName>
</protein>
<dbReference type="EMBL" id="JAPDDP010000039">
    <property type="protein sequence ID" value="MDA0182663.1"/>
    <property type="molecule type" value="Genomic_DNA"/>
</dbReference>
<dbReference type="PANTHER" id="PTHR40459">
    <property type="entry name" value="CONSERVED HYPOTHETICAL ALANINE AND LEUCINE RICH PROTEIN"/>
    <property type="match status" value="1"/>
</dbReference>
<dbReference type="AlphaFoldDB" id="A0A9X3NA69"/>
<evidence type="ECO:0000259" key="1">
    <source>
        <dbReference type="Pfam" id="PF10728"/>
    </source>
</evidence>
<dbReference type="Gene3D" id="3.40.50.720">
    <property type="entry name" value="NAD(P)-binding Rossmann-like Domain"/>
    <property type="match status" value="1"/>
</dbReference>
<dbReference type="SUPFAM" id="SSF51735">
    <property type="entry name" value="NAD(P)-binding Rossmann-fold domains"/>
    <property type="match status" value="1"/>
</dbReference>
<name>A0A9X3NA69_9ACTN</name>
<dbReference type="InterPro" id="IPR018931">
    <property type="entry name" value="DUF2520"/>
</dbReference>
<dbReference type="InterPro" id="IPR036291">
    <property type="entry name" value="NAD(P)-bd_dom_sf"/>
</dbReference>
<gene>
    <name evidence="2" type="ORF">OJ997_20295</name>
</gene>
<accession>A0A9X3NA69</accession>
<dbReference type="InterPro" id="IPR008927">
    <property type="entry name" value="6-PGluconate_DH-like_C_sf"/>
</dbReference>
<evidence type="ECO:0000313" key="2">
    <source>
        <dbReference type="EMBL" id="MDA0182663.1"/>
    </source>
</evidence>
<dbReference type="SUPFAM" id="SSF48179">
    <property type="entry name" value="6-phosphogluconate dehydrogenase C-terminal domain-like"/>
    <property type="match status" value="1"/>
</dbReference>
<dbReference type="PANTHER" id="PTHR40459:SF1">
    <property type="entry name" value="CONSERVED HYPOTHETICAL ALANINE AND LEUCINE RICH PROTEIN"/>
    <property type="match status" value="1"/>
</dbReference>
<keyword evidence="3" id="KW-1185">Reference proteome</keyword>
<organism evidence="2 3">
    <name type="scientific">Solirubrobacter phytolaccae</name>
    <dbReference type="NCBI Taxonomy" id="1404360"/>
    <lineage>
        <taxon>Bacteria</taxon>
        <taxon>Bacillati</taxon>
        <taxon>Actinomycetota</taxon>
        <taxon>Thermoleophilia</taxon>
        <taxon>Solirubrobacterales</taxon>
        <taxon>Solirubrobacteraceae</taxon>
        <taxon>Solirubrobacter</taxon>
    </lineage>
</organism>
<dbReference type="Pfam" id="PF10728">
    <property type="entry name" value="DUF2520"/>
    <property type="match status" value="1"/>
</dbReference>
<comment type="caution">
    <text evidence="2">The sequence shown here is derived from an EMBL/GenBank/DDBJ whole genome shotgun (WGS) entry which is preliminary data.</text>
</comment>
<reference evidence="2" key="1">
    <citation type="submission" date="2022-10" db="EMBL/GenBank/DDBJ databases">
        <title>The WGS of Solirubrobacter phytolaccae KCTC 29190.</title>
        <authorList>
            <person name="Jiang Z."/>
        </authorList>
    </citation>
    <scope>NUCLEOTIDE SEQUENCE</scope>
    <source>
        <strain evidence="2">KCTC 29190</strain>
    </source>
</reference>
<proteinExistence type="predicted"/>
<evidence type="ECO:0000313" key="3">
    <source>
        <dbReference type="Proteomes" id="UP001147653"/>
    </source>
</evidence>
<dbReference type="InterPro" id="IPR037108">
    <property type="entry name" value="TM1727-like_C_sf"/>
</dbReference>
<feature type="domain" description="DUF2520" evidence="1">
    <location>
        <begin position="108"/>
        <end position="229"/>
    </location>
</feature>
<dbReference type="Gene3D" id="1.10.1040.20">
    <property type="entry name" value="ProC-like, C-terminal domain"/>
    <property type="match status" value="1"/>
</dbReference>
<dbReference type="RefSeq" id="WP_270027038.1">
    <property type="nucleotide sequence ID" value="NZ_JAPDDP010000039.1"/>
</dbReference>
<sequence>MPASSVTSITCAVVGAGRMGTVLAAGLQAPALRRGEPVPADVDVLLLAVPDGAIAAVAATMPEGPLLGHVSGATGLDVFGDREGFSLHPMMSTPPGSAPSILRGAGGAVDGTTEHALATAFALADRLGLDVSRVPAEDRVAYHAAGAIAANFLVALEACAERLAATAGITRAQLAPLVLATARQWAEIGPEAALTGAIARGDEGTVERHRATIEQRTPELLPVWDELAEVTRAVAGRRSWT</sequence>